<name>A0AAV2FDB8_9ROSI</name>
<keyword evidence="3" id="KW-1185">Reference proteome</keyword>
<organism evidence="2 3">
    <name type="scientific">Linum trigynum</name>
    <dbReference type="NCBI Taxonomy" id="586398"/>
    <lineage>
        <taxon>Eukaryota</taxon>
        <taxon>Viridiplantae</taxon>
        <taxon>Streptophyta</taxon>
        <taxon>Embryophyta</taxon>
        <taxon>Tracheophyta</taxon>
        <taxon>Spermatophyta</taxon>
        <taxon>Magnoliopsida</taxon>
        <taxon>eudicotyledons</taxon>
        <taxon>Gunneridae</taxon>
        <taxon>Pentapetalae</taxon>
        <taxon>rosids</taxon>
        <taxon>fabids</taxon>
        <taxon>Malpighiales</taxon>
        <taxon>Linaceae</taxon>
        <taxon>Linum</taxon>
    </lineage>
</organism>
<dbReference type="AlphaFoldDB" id="A0AAV2FDB8"/>
<sequence length="89" mass="9552">MFTDSTIGRRGFREREGNGECSGRCNSALSSAGAIASGRSLSSAQLTADEEENGLKSMGKGKKKRVKKKGWVGLDFLCGRFSDMASWVV</sequence>
<evidence type="ECO:0000313" key="3">
    <source>
        <dbReference type="Proteomes" id="UP001497516"/>
    </source>
</evidence>
<gene>
    <name evidence="2" type="ORF">LTRI10_LOCUS36191</name>
</gene>
<reference evidence="2 3" key="1">
    <citation type="submission" date="2024-04" db="EMBL/GenBank/DDBJ databases">
        <authorList>
            <person name="Fracassetti M."/>
        </authorList>
    </citation>
    <scope>NUCLEOTIDE SEQUENCE [LARGE SCALE GENOMIC DNA]</scope>
</reference>
<dbReference type="EMBL" id="OZ034819">
    <property type="protein sequence ID" value="CAL1395788.1"/>
    <property type="molecule type" value="Genomic_DNA"/>
</dbReference>
<evidence type="ECO:0000256" key="1">
    <source>
        <dbReference type="SAM" id="MobiDB-lite"/>
    </source>
</evidence>
<accession>A0AAV2FDB8</accession>
<protein>
    <submittedName>
        <fullName evidence="2">Uncharacterized protein</fullName>
    </submittedName>
</protein>
<evidence type="ECO:0000313" key="2">
    <source>
        <dbReference type="EMBL" id="CAL1395788.1"/>
    </source>
</evidence>
<feature type="region of interest" description="Disordered" evidence="1">
    <location>
        <begin position="1"/>
        <end position="22"/>
    </location>
</feature>
<proteinExistence type="predicted"/>
<dbReference type="Proteomes" id="UP001497516">
    <property type="component" value="Chromosome 6"/>
</dbReference>